<dbReference type="Proteomes" id="UP001480595">
    <property type="component" value="Unassembled WGS sequence"/>
</dbReference>
<keyword evidence="3" id="KW-1185">Reference proteome</keyword>
<organism evidence="2 3">
    <name type="scientific">Apiospora phragmitis</name>
    <dbReference type="NCBI Taxonomy" id="2905665"/>
    <lineage>
        <taxon>Eukaryota</taxon>
        <taxon>Fungi</taxon>
        <taxon>Dikarya</taxon>
        <taxon>Ascomycota</taxon>
        <taxon>Pezizomycotina</taxon>
        <taxon>Sordariomycetes</taxon>
        <taxon>Xylariomycetidae</taxon>
        <taxon>Amphisphaeriales</taxon>
        <taxon>Apiosporaceae</taxon>
        <taxon>Apiospora</taxon>
    </lineage>
</organism>
<evidence type="ECO:0008006" key="4">
    <source>
        <dbReference type="Google" id="ProtNLM"/>
    </source>
</evidence>
<protein>
    <recommendedName>
        <fullName evidence="4">Reticulon-like protein</fullName>
    </recommendedName>
</protein>
<evidence type="ECO:0000256" key="1">
    <source>
        <dbReference type="SAM" id="Phobius"/>
    </source>
</evidence>
<name>A0ABR1T4L9_9PEZI</name>
<keyword evidence="1" id="KW-0812">Transmembrane</keyword>
<evidence type="ECO:0000313" key="3">
    <source>
        <dbReference type="Proteomes" id="UP001480595"/>
    </source>
</evidence>
<dbReference type="RefSeq" id="XP_066709082.1">
    <property type="nucleotide sequence ID" value="XM_066865953.1"/>
</dbReference>
<evidence type="ECO:0000313" key="2">
    <source>
        <dbReference type="EMBL" id="KAK8041537.1"/>
    </source>
</evidence>
<gene>
    <name evidence="2" type="ORF">PG994_014544</name>
</gene>
<keyword evidence="1" id="KW-0472">Membrane</keyword>
<keyword evidence="1" id="KW-1133">Transmembrane helix</keyword>
<reference evidence="2 3" key="1">
    <citation type="submission" date="2023-01" db="EMBL/GenBank/DDBJ databases">
        <title>Analysis of 21 Apiospora genomes using comparative genomics revels a genus with tremendous synthesis potential of carbohydrate active enzymes and secondary metabolites.</title>
        <authorList>
            <person name="Sorensen T."/>
        </authorList>
    </citation>
    <scope>NUCLEOTIDE SEQUENCE [LARGE SCALE GENOMIC DNA]</scope>
    <source>
        <strain evidence="2 3">CBS 135458</strain>
    </source>
</reference>
<feature type="transmembrane region" description="Helical" evidence="1">
    <location>
        <begin position="63"/>
        <end position="79"/>
    </location>
</feature>
<accession>A0ABR1T4L9</accession>
<proteinExistence type="predicted"/>
<feature type="transmembrane region" description="Helical" evidence="1">
    <location>
        <begin position="34"/>
        <end position="56"/>
    </location>
</feature>
<dbReference type="EMBL" id="JAQQWL010000015">
    <property type="protein sequence ID" value="KAK8041537.1"/>
    <property type="molecule type" value="Genomic_DNA"/>
</dbReference>
<comment type="caution">
    <text evidence="2">The sequence shown here is derived from an EMBL/GenBank/DDBJ whole genome shotgun (WGS) entry which is preliminary data.</text>
</comment>
<dbReference type="GeneID" id="92099016"/>
<sequence>MDQSEDQRDALRKHIVVLIWSATAIGHFAEDDVAFYRCLATGFIAIGVDVIVFVSLQVHYQTTITFVLFVSFWLGYKVYDPFFSKPLFGD</sequence>